<gene>
    <name evidence="1" type="ORF">L798_15109</name>
</gene>
<keyword evidence="2" id="KW-1185">Reference proteome</keyword>
<feature type="non-terminal residue" evidence="1">
    <location>
        <position position="1"/>
    </location>
</feature>
<dbReference type="GO" id="GO:0003676">
    <property type="term" value="F:nucleic acid binding"/>
    <property type="evidence" value="ECO:0007669"/>
    <property type="project" value="InterPro"/>
</dbReference>
<sequence>VKNILRLWRWKVLHHPPYSPDLLSCDYDLIPKLKQPLREKRLRTREDISNTVQREMARFGDGEADGICRLPRRSRRVLDILGDYFEGY</sequence>
<protein>
    <recommendedName>
        <fullName evidence="3">Histone-lysine N-methyltransferase SETMAR</fullName>
    </recommendedName>
</protein>
<evidence type="ECO:0000313" key="2">
    <source>
        <dbReference type="Proteomes" id="UP000027135"/>
    </source>
</evidence>
<reference evidence="1 2" key="1">
    <citation type="journal article" date="2014" name="Nat. Commun.">
        <title>Molecular traces of alternative social organization in a termite genome.</title>
        <authorList>
            <person name="Terrapon N."/>
            <person name="Li C."/>
            <person name="Robertson H.M."/>
            <person name="Ji L."/>
            <person name="Meng X."/>
            <person name="Booth W."/>
            <person name="Chen Z."/>
            <person name="Childers C.P."/>
            <person name="Glastad K.M."/>
            <person name="Gokhale K."/>
            <person name="Gowin J."/>
            <person name="Gronenberg W."/>
            <person name="Hermansen R.A."/>
            <person name="Hu H."/>
            <person name="Hunt B.G."/>
            <person name="Huylmans A.K."/>
            <person name="Khalil S.M."/>
            <person name="Mitchell R.D."/>
            <person name="Munoz-Torres M.C."/>
            <person name="Mustard J.A."/>
            <person name="Pan H."/>
            <person name="Reese J.T."/>
            <person name="Scharf M.E."/>
            <person name="Sun F."/>
            <person name="Vogel H."/>
            <person name="Xiao J."/>
            <person name="Yang W."/>
            <person name="Yang Z."/>
            <person name="Yang Z."/>
            <person name="Zhou J."/>
            <person name="Zhu J."/>
            <person name="Brent C.S."/>
            <person name="Elsik C.G."/>
            <person name="Goodisman M.A."/>
            <person name="Liberles D.A."/>
            <person name="Roe R.M."/>
            <person name="Vargo E.L."/>
            <person name="Vilcinskas A."/>
            <person name="Wang J."/>
            <person name="Bornberg-Bauer E."/>
            <person name="Korb J."/>
            <person name="Zhang G."/>
            <person name="Liebig J."/>
        </authorList>
    </citation>
    <scope>NUCLEOTIDE SEQUENCE [LARGE SCALE GENOMIC DNA]</scope>
    <source>
        <tissue evidence="1">Whole organism</tissue>
    </source>
</reference>
<dbReference type="InterPro" id="IPR036397">
    <property type="entry name" value="RNaseH_sf"/>
</dbReference>
<proteinExistence type="predicted"/>
<dbReference type="Proteomes" id="UP000027135">
    <property type="component" value="Unassembled WGS sequence"/>
</dbReference>
<name>A0A067QK87_ZOONE</name>
<dbReference type="InParanoid" id="A0A067QK87"/>
<evidence type="ECO:0000313" key="1">
    <source>
        <dbReference type="EMBL" id="KDR09342.1"/>
    </source>
</evidence>
<dbReference type="InterPro" id="IPR052709">
    <property type="entry name" value="Transposase-MT_Hybrid"/>
</dbReference>
<dbReference type="AlphaFoldDB" id="A0A067QK87"/>
<organism evidence="1 2">
    <name type="scientific">Zootermopsis nevadensis</name>
    <name type="common">Dampwood termite</name>
    <dbReference type="NCBI Taxonomy" id="136037"/>
    <lineage>
        <taxon>Eukaryota</taxon>
        <taxon>Metazoa</taxon>
        <taxon>Ecdysozoa</taxon>
        <taxon>Arthropoda</taxon>
        <taxon>Hexapoda</taxon>
        <taxon>Insecta</taxon>
        <taxon>Pterygota</taxon>
        <taxon>Neoptera</taxon>
        <taxon>Polyneoptera</taxon>
        <taxon>Dictyoptera</taxon>
        <taxon>Blattodea</taxon>
        <taxon>Blattoidea</taxon>
        <taxon>Termitoidae</taxon>
        <taxon>Termopsidae</taxon>
        <taxon>Zootermopsis</taxon>
    </lineage>
</organism>
<dbReference type="PANTHER" id="PTHR46060:SF1">
    <property type="entry name" value="MARINER MOS1 TRANSPOSASE-LIKE PROTEIN"/>
    <property type="match status" value="1"/>
</dbReference>
<dbReference type="PANTHER" id="PTHR46060">
    <property type="entry name" value="MARINER MOS1 TRANSPOSASE-LIKE PROTEIN"/>
    <property type="match status" value="1"/>
</dbReference>
<dbReference type="Gene3D" id="3.30.420.10">
    <property type="entry name" value="Ribonuclease H-like superfamily/Ribonuclease H"/>
    <property type="match status" value="1"/>
</dbReference>
<evidence type="ECO:0008006" key="3">
    <source>
        <dbReference type="Google" id="ProtNLM"/>
    </source>
</evidence>
<dbReference type="EMBL" id="KK853249">
    <property type="protein sequence ID" value="KDR09342.1"/>
    <property type="molecule type" value="Genomic_DNA"/>
</dbReference>
<accession>A0A067QK87</accession>